<gene>
    <name evidence="1" type="ORF">POM88_004714</name>
</gene>
<dbReference type="Proteomes" id="UP001237642">
    <property type="component" value="Unassembled WGS sequence"/>
</dbReference>
<keyword evidence="2" id="KW-1185">Reference proteome</keyword>
<comment type="caution">
    <text evidence="1">The sequence shown here is derived from an EMBL/GenBank/DDBJ whole genome shotgun (WGS) entry which is preliminary data.</text>
</comment>
<reference evidence="1" key="2">
    <citation type="submission" date="2023-05" db="EMBL/GenBank/DDBJ databases">
        <authorList>
            <person name="Schelkunov M.I."/>
        </authorList>
    </citation>
    <scope>NUCLEOTIDE SEQUENCE</scope>
    <source>
        <strain evidence="1">Hsosn_3</strain>
        <tissue evidence="1">Leaf</tissue>
    </source>
</reference>
<proteinExistence type="predicted"/>
<evidence type="ECO:0000313" key="2">
    <source>
        <dbReference type="Proteomes" id="UP001237642"/>
    </source>
</evidence>
<evidence type="ECO:0000313" key="1">
    <source>
        <dbReference type="EMBL" id="KAK1405109.1"/>
    </source>
</evidence>
<accession>A0AAD8NCS9</accession>
<name>A0AAD8NCS9_9APIA</name>
<dbReference type="Gene3D" id="3.80.10.10">
    <property type="entry name" value="Ribonuclease Inhibitor"/>
    <property type="match status" value="1"/>
</dbReference>
<dbReference type="InterPro" id="IPR032675">
    <property type="entry name" value="LRR_dom_sf"/>
</dbReference>
<organism evidence="1 2">
    <name type="scientific">Heracleum sosnowskyi</name>
    <dbReference type="NCBI Taxonomy" id="360622"/>
    <lineage>
        <taxon>Eukaryota</taxon>
        <taxon>Viridiplantae</taxon>
        <taxon>Streptophyta</taxon>
        <taxon>Embryophyta</taxon>
        <taxon>Tracheophyta</taxon>
        <taxon>Spermatophyta</taxon>
        <taxon>Magnoliopsida</taxon>
        <taxon>eudicotyledons</taxon>
        <taxon>Gunneridae</taxon>
        <taxon>Pentapetalae</taxon>
        <taxon>asterids</taxon>
        <taxon>campanulids</taxon>
        <taxon>Apiales</taxon>
        <taxon>Apiaceae</taxon>
        <taxon>Apioideae</taxon>
        <taxon>apioid superclade</taxon>
        <taxon>Tordylieae</taxon>
        <taxon>Tordyliinae</taxon>
        <taxon>Heracleum</taxon>
    </lineage>
</organism>
<dbReference type="EMBL" id="JAUIZM010000001">
    <property type="protein sequence ID" value="KAK1405109.1"/>
    <property type="molecule type" value="Genomic_DNA"/>
</dbReference>
<dbReference type="SUPFAM" id="SSF52047">
    <property type="entry name" value="RNI-like"/>
    <property type="match status" value="1"/>
</dbReference>
<reference evidence="1" key="1">
    <citation type="submission" date="2023-02" db="EMBL/GenBank/DDBJ databases">
        <title>Genome of toxic invasive species Heracleum sosnowskyi carries increased number of genes despite the absence of recent whole-genome duplications.</title>
        <authorList>
            <person name="Schelkunov M."/>
            <person name="Shtratnikova V."/>
            <person name="Makarenko M."/>
            <person name="Klepikova A."/>
            <person name="Omelchenko D."/>
            <person name="Novikova G."/>
            <person name="Obukhova E."/>
            <person name="Bogdanov V."/>
            <person name="Penin A."/>
            <person name="Logacheva M."/>
        </authorList>
    </citation>
    <scope>NUCLEOTIDE SEQUENCE</scope>
    <source>
        <strain evidence="1">Hsosn_3</strain>
        <tissue evidence="1">Leaf</tissue>
    </source>
</reference>
<dbReference type="AlphaFoldDB" id="A0AAD8NCS9"/>
<protein>
    <submittedName>
        <fullName evidence="1">F-box/LRR-repeat protein</fullName>
    </submittedName>
</protein>
<sequence length="279" mass="32427">MKKKKLTDPQWKDLDPFILSKIFSHMSLQDQLCGPPFVCHSWLSASLHSVFNHPNLDLCSIQNLDDHDEQIYQQNLARYHHLLKLAIKHCKNWVSVCLPCQKMPDFYTLMFVAENTPNISRVVLPCDASIDVYPIFMAVMYWKNLQIFDAPFRGIQMITQLVDYCNNIVELGLHGEFSEKEINCIVEGFPRLKVLDLSKSTLSANALSILLDGRLKCIKELNVLHCLFVDEDGKDMRDDYVKFKAFKFQIFENISRIKRFMHCLGKSCQQCLDRSLEDQ</sequence>